<dbReference type="PANTHER" id="PTHR11358">
    <property type="entry name" value="ARGINASE/AGMATINASE"/>
    <property type="match status" value="1"/>
</dbReference>
<accession>A0A369A401</accession>
<dbReference type="Proteomes" id="UP000253517">
    <property type="component" value="Unassembled WGS sequence"/>
</dbReference>
<evidence type="ECO:0000256" key="1">
    <source>
        <dbReference type="ARBA" id="ARBA00022723"/>
    </source>
</evidence>
<keyword evidence="2" id="KW-0378">Hydrolase</keyword>
<organism evidence="5 6">
    <name type="scientific">Schleiferia thermophila</name>
    <dbReference type="NCBI Taxonomy" id="884107"/>
    <lineage>
        <taxon>Bacteria</taxon>
        <taxon>Pseudomonadati</taxon>
        <taxon>Bacteroidota</taxon>
        <taxon>Flavobacteriia</taxon>
        <taxon>Flavobacteriales</taxon>
        <taxon>Schleiferiaceae</taxon>
        <taxon>Schleiferia</taxon>
    </lineage>
</organism>
<feature type="binding site" evidence="3">
    <location>
        <position position="173"/>
    </location>
    <ligand>
        <name>Mn(2+)</name>
        <dbReference type="ChEBI" id="CHEBI:29035"/>
        <label>1</label>
    </ligand>
</feature>
<dbReference type="PROSITE" id="PS51409">
    <property type="entry name" value="ARGINASE_2"/>
    <property type="match status" value="1"/>
</dbReference>
<keyword evidence="1 3" id="KW-0479">Metal-binding</keyword>
<name>A0A369A401_9FLAO</name>
<dbReference type="PRINTS" id="PR00116">
    <property type="entry name" value="ARGINASE"/>
</dbReference>
<dbReference type="AlphaFoldDB" id="A0A369A401"/>
<keyword evidence="3" id="KW-0464">Manganese</keyword>
<dbReference type="EMBL" id="QPJS01000002">
    <property type="protein sequence ID" value="RCX03925.1"/>
    <property type="molecule type" value="Genomic_DNA"/>
</dbReference>
<dbReference type="PANTHER" id="PTHR11358:SF26">
    <property type="entry name" value="GUANIDINO ACID HYDROLASE, MITOCHONDRIAL"/>
    <property type="match status" value="1"/>
</dbReference>
<dbReference type="SUPFAM" id="SSF52768">
    <property type="entry name" value="Arginase/deacetylase"/>
    <property type="match status" value="1"/>
</dbReference>
<evidence type="ECO:0000313" key="6">
    <source>
        <dbReference type="Proteomes" id="UP000253517"/>
    </source>
</evidence>
<feature type="binding site" evidence="3">
    <location>
        <position position="264"/>
    </location>
    <ligand>
        <name>Mn(2+)</name>
        <dbReference type="ChEBI" id="CHEBI:29035"/>
        <label>1</label>
    </ligand>
</feature>
<gene>
    <name evidence="5" type="ORF">DES35_102382</name>
</gene>
<evidence type="ECO:0000256" key="2">
    <source>
        <dbReference type="ARBA" id="ARBA00022801"/>
    </source>
</evidence>
<dbReference type="GO" id="GO:0008783">
    <property type="term" value="F:agmatinase activity"/>
    <property type="evidence" value="ECO:0007669"/>
    <property type="project" value="TreeGrafter"/>
</dbReference>
<dbReference type="RefSeq" id="WP_037357453.1">
    <property type="nucleotide sequence ID" value="NZ_BHZF01000002.1"/>
</dbReference>
<comment type="similarity">
    <text evidence="4">Belongs to the arginase family.</text>
</comment>
<reference evidence="5 6" key="1">
    <citation type="submission" date="2018-07" db="EMBL/GenBank/DDBJ databases">
        <title>Genomic Encyclopedia of Type Strains, Phase IV (KMG-IV): sequencing the most valuable type-strain genomes for metagenomic binning, comparative biology and taxonomic classification.</title>
        <authorList>
            <person name="Goeker M."/>
        </authorList>
    </citation>
    <scope>NUCLEOTIDE SEQUENCE [LARGE SCALE GENOMIC DNA]</scope>
    <source>
        <strain evidence="5 6">DSM 21410</strain>
    </source>
</reference>
<proteinExistence type="inferred from homology"/>
<dbReference type="GO" id="GO:0033389">
    <property type="term" value="P:putrescine biosynthetic process from arginine, via agmatine"/>
    <property type="evidence" value="ECO:0007669"/>
    <property type="project" value="TreeGrafter"/>
</dbReference>
<protein>
    <submittedName>
        <fullName evidence="5">Agmatinase</fullName>
    </submittedName>
</protein>
<dbReference type="CDD" id="cd11593">
    <property type="entry name" value="Agmatinase-like_2"/>
    <property type="match status" value="1"/>
</dbReference>
<evidence type="ECO:0000256" key="3">
    <source>
        <dbReference type="PIRSR" id="PIRSR036979-1"/>
    </source>
</evidence>
<dbReference type="InterPro" id="IPR006035">
    <property type="entry name" value="Ureohydrolase"/>
</dbReference>
<dbReference type="PIRSF" id="PIRSF036979">
    <property type="entry name" value="Arginase"/>
    <property type="match status" value="1"/>
</dbReference>
<comment type="caution">
    <text evidence="5">The sequence shown here is derived from an EMBL/GenBank/DDBJ whole genome shotgun (WGS) entry which is preliminary data.</text>
</comment>
<feature type="binding site" evidence="3">
    <location>
        <position position="169"/>
    </location>
    <ligand>
        <name>Mn(2+)</name>
        <dbReference type="ChEBI" id="CHEBI:29035"/>
        <label>1</label>
    </ligand>
</feature>
<dbReference type="Gene3D" id="3.40.800.10">
    <property type="entry name" value="Ureohydrolase domain"/>
    <property type="match status" value="1"/>
</dbReference>
<evidence type="ECO:0000313" key="5">
    <source>
        <dbReference type="EMBL" id="RCX03925.1"/>
    </source>
</evidence>
<dbReference type="InterPro" id="IPR023696">
    <property type="entry name" value="Ureohydrolase_dom_sf"/>
</dbReference>
<feature type="binding site" evidence="3">
    <location>
        <position position="171"/>
    </location>
    <ligand>
        <name>Mn(2+)</name>
        <dbReference type="ChEBI" id="CHEBI:29035"/>
        <label>1</label>
    </ligand>
</feature>
<feature type="binding site" evidence="3">
    <location>
        <position position="146"/>
    </location>
    <ligand>
        <name>Mn(2+)</name>
        <dbReference type="ChEBI" id="CHEBI:29035"/>
        <label>1</label>
    </ligand>
</feature>
<keyword evidence="6" id="KW-1185">Reference proteome</keyword>
<dbReference type="Pfam" id="PF00491">
    <property type="entry name" value="Arginase"/>
    <property type="match status" value="1"/>
</dbReference>
<sequence>MKDFDPNGPAIHDGIFGLPFEEQEAELIILPVPWQVTVSYGEGTALAPAAIKEASKQVDLYHHLNPRGWERGIYMAPISETLLSKGLYFRNKVRNYLENFTKADGEDTALLEEVNAACEEMVDWVYRQSKHYLNQGKKLILLGGDHSTPLGYLKALADEHPTFGVLQIDAHMDFRHAYEGFEYSHASISFNFMKIPQIQNVVQIGIRDYCDEELEFAKSLGGRAKIFFDFELRKSQYSGKSWDSICDEILAHLPEKIYISFDIDGLDPKLCPNTGTPVPGGLSYSEIEYLFEKIVHSGKKIIGADLNEVGIHPTHDWDANVGARILFMLCNIF</sequence>
<feature type="binding site" evidence="3">
    <location>
        <position position="262"/>
    </location>
    <ligand>
        <name>Mn(2+)</name>
        <dbReference type="ChEBI" id="CHEBI:29035"/>
        <label>1</label>
    </ligand>
</feature>
<evidence type="ECO:0000256" key="4">
    <source>
        <dbReference type="PROSITE-ProRule" id="PRU00742"/>
    </source>
</evidence>
<dbReference type="GO" id="GO:0046872">
    <property type="term" value="F:metal ion binding"/>
    <property type="evidence" value="ECO:0007669"/>
    <property type="project" value="UniProtKB-KW"/>
</dbReference>
<comment type="cofactor">
    <cofactor evidence="3">
        <name>Mn(2+)</name>
        <dbReference type="ChEBI" id="CHEBI:29035"/>
    </cofactor>
    <text evidence="3">Binds 2 manganese ions per subunit.</text>
</comment>